<evidence type="ECO:0000313" key="8">
    <source>
        <dbReference type="Proteomes" id="UP001107558"/>
    </source>
</evidence>
<keyword evidence="8" id="KW-1185">Reference proteome</keyword>
<evidence type="ECO:0000256" key="2">
    <source>
        <dbReference type="ARBA" id="ARBA00010701"/>
    </source>
</evidence>
<dbReference type="GO" id="GO:0016042">
    <property type="term" value="P:lipid catabolic process"/>
    <property type="evidence" value="ECO:0007669"/>
    <property type="project" value="TreeGrafter"/>
</dbReference>
<dbReference type="InterPro" id="IPR000734">
    <property type="entry name" value="TAG_lipase"/>
</dbReference>
<dbReference type="InterPro" id="IPR013818">
    <property type="entry name" value="Lipase"/>
</dbReference>
<dbReference type="FunFam" id="3.40.50.1820:FF:000076">
    <property type="entry name" value="phospholipase A1"/>
    <property type="match status" value="1"/>
</dbReference>
<feature type="chain" id="PRO_5039953414" description="Lipase domain-containing protein" evidence="5">
    <location>
        <begin position="18"/>
        <end position="331"/>
    </location>
</feature>
<comment type="similarity">
    <text evidence="2 4">Belongs to the AB hydrolase superfamily. Lipase family.</text>
</comment>
<sequence>MKLILTLSFVLIGGAYSLPIEEKQQSPRWAMVPNQDGRMHFVDLNEIEADPEPLFDPARDIVYILFTRRNPTEGQILTEENIRDTNWNPSASVRLIIHGWQSDRNTALNIFIREELLASADHNVIVVDWSAGAQTINYAAARNRVGITGGTIAQFLNRLHINSLINLDNIIVIGHSLGSHVAANIGKQLTRGRLTAIFGTDPAGPLFSAGDTVDRLATEDAIYTEAIHTNAGNLGFDEPITHSSFYPNWGSSQPGCGIDLTGACAHERSNLFYAESVRSARFVARQCSGYQQILARNCPGIGSGIMGGDIGKSLRGVFFLQTNSASPFAQG</sequence>
<evidence type="ECO:0000256" key="4">
    <source>
        <dbReference type="RuleBase" id="RU004262"/>
    </source>
</evidence>
<keyword evidence="3" id="KW-0964">Secreted</keyword>
<dbReference type="Proteomes" id="UP001107558">
    <property type="component" value="Chromosome 3"/>
</dbReference>
<organism evidence="7 8">
    <name type="scientific">Polypedilum vanderplanki</name>
    <name type="common">Sleeping chironomid midge</name>
    <dbReference type="NCBI Taxonomy" id="319348"/>
    <lineage>
        <taxon>Eukaryota</taxon>
        <taxon>Metazoa</taxon>
        <taxon>Ecdysozoa</taxon>
        <taxon>Arthropoda</taxon>
        <taxon>Hexapoda</taxon>
        <taxon>Insecta</taxon>
        <taxon>Pterygota</taxon>
        <taxon>Neoptera</taxon>
        <taxon>Endopterygota</taxon>
        <taxon>Diptera</taxon>
        <taxon>Nematocera</taxon>
        <taxon>Chironomoidea</taxon>
        <taxon>Chironomidae</taxon>
        <taxon>Chironominae</taxon>
        <taxon>Polypedilum</taxon>
        <taxon>Polypedilum</taxon>
    </lineage>
</organism>
<feature type="domain" description="Lipase" evidence="6">
    <location>
        <begin position="60"/>
        <end position="328"/>
    </location>
</feature>
<dbReference type="GO" id="GO:0017171">
    <property type="term" value="F:serine hydrolase activity"/>
    <property type="evidence" value="ECO:0007669"/>
    <property type="project" value="TreeGrafter"/>
</dbReference>
<evidence type="ECO:0000313" key="7">
    <source>
        <dbReference type="EMBL" id="KAG5672839.1"/>
    </source>
</evidence>
<accession>A0A9J6BSL9</accession>
<comment type="subcellular location">
    <subcellularLocation>
        <location evidence="1">Secreted</location>
    </subcellularLocation>
</comment>
<dbReference type="SUPFAM" id="SSF53474">
    <property type="entry name" value="alpha/beta-Hydrolases"/>
    <property type="match status" value="1"/>
</dbReference>
<dbReference type="PRINTS" id="PR00821">
    <property type="entry name" value="TAGLIPASE"/>
</dbReference>
<dbReference type="EMBL" id="JADBJN010000003">
    <property type="protein sequence ID" value="KAG5672839.1"/>
    <property type="molecule type" value="Genomic_DNA"/>
</dbReference>
<feature type="signal peptide" evidence="5">
    <location>
        <begin position="1"/>
        <end position="17"/>
    </location>
</feature>
<dbReference type="PANTHER" id="PTHR11610">
    <property type="entry name" value="LIPASE"/>
    <property type="match status" value="1"/>
</dbReference>
<dbReference type="GO" id="GO:0005615">
    <property type="term" value="C:extracellular space"/>
    <property type="evidence" value="ECO:0007669"/>
    <property type="project" value="TreeGrafter"/>
</dbReference>
<comment type="caution">
    <text evidence="7">The sequence shown here is derived from an EMBL/GenBank/DDBJ whole genome shotgun (WGS) entry which is preliminary data.</text>
</comment>
<dbReference type="Gene3D" id="3.40.50.1820">
    <property type="entry name" value="alpha/beta hydrolase"/>
    <property type="match status" value="1"/>
</dbReference>
<proteinExistence type="inferred from homology"/>
<gene>
    <name evidence="7" type="ORF">PVAND_002928</name>
</gene>
<dbReference type="AlphaFoldDB" id="A0A9J6BSL9"/>
<dbReference type="CDD" id="cd00707">
    <property type="entry name" value="Pancreat_lipase_like"/>
    <property type="match status" value="1"/>
</dbReference>
<evidence type="ECO:0000256" key="1">
    <source>
        <dbReference type="ARBA" id="ARBA00004613"/>
    </source>
</evidence>
<dbReference type="PANTHER" id="PTHR11610:SF150">
    <property type="entry name" value="FI01825P-RELATED"/>
    <property type="match status" value="1"/>
</dbReference>
<dbReference type="Pfam" id="PF00151">
    <property type="entry name" value="Lipase"/>
    <property type="match status" value="1"/>
</dbReference>
<dbReference type="OrthoDB" id="199913at2759"/>
<reference evidence="7" key="1">
    <citation type="submission" date="2021-03" db="EMBL/GenBank/DDBJ databases">
        <title>Chromosome level genome of the anhydrobiotic midge Polypedilum vanderplanki.</title>
        <authorList>
            <person name="Yoshida Y."/>
            <person name="Kikawada T."/>
            <person name="Gusev O."/>
        </authorList>
    </citation>
    <scope>NUCLEOTIDE SEQUENCE</scope>
    <source>
        <strain evidence="7">NIAS01</strain>
        <tissue evidence="7">Whole body or cell culture</tissue>
    </source>
</reference>
<dbReference type="GO" id="GO:0016298">
    <property type="term" value="F:lipase activity"/>
    <property type="evidence" value="ECO:0007669"/>
    <property type="project" value="InterPro"/>
</dbReference>
<name>A0A9J6BSL9_POLVA</name>
<evidence type="ECO:0000256" key="3">
    <source>
        <dbReference type="ARBA" id="ARBA00022525"/>
    </source>
</evidence>
<evidence type="ECO:0000259" key="6">
    <source>
        <dbReference type="Pfam" id="PF00151"/>
    </source>
</evidence>
<protein>
    <recommendedName>
        <fullName evidence="6">Lipase domain-containing protein</fullName>
    </recommendedName>
</protein>
<evidence type="ECO:0000256" key="5">
    <source>
        <dbReference type="SAM" id="SignalP"/>
    </source>
</evidence>
<dbReference type="InterPro" id="IPR033906">
    <property type="entry name" value="Lipase_N"/>
</dbReference>
<dbReference type="InterPro" id="IPR029058">
    <property type="entry name" value="AB_hydrolase_fold"/>
</dbReference>
<keyword evidence="5" id="KW-0732">Signal</keyword>